<protein>
    <submittedName>
        <fullName evidence="2">Uncharacterized protein</fullName>
    </submittedName>
</protein>
<dbReference type="Proteomes" id="UP000515153">
    <property type="component" value="Chromosome I"/>
</dbReference>
<dbReference type="RefSeq" id="XP_030982939.1">
    <property type="nucleotide sequence ID" value="XM_031125913.1"/>
</dbReference>
<gene>
    <name evidence="2" type="ORF">PgNI_05883</name>
</gene>
<sequence length="74" mass="8306">MDTKMLDKGHEQPRWTMWRCCFSSLAKDDVHSLPAHTCLVPSPGVLGNRQSLAYLEFSPASPVARLEEKVLPQP</sequence>
<evidence type="ECO:0000313" key="1">
    <source>
        <dbReference type="Proteomes" id="UP000515153"/>
    </source>
</evidence>
<reference evidence="2" key="3">
    <citation type="submission" date="2025-08" db="UniProtKB">
        <authorList>
            <consortium name="RefSeq"/>
        </authorList>
    </citation>
    <scope>IDENTIFICATION</scope>
    <source>
        <strain evidence="2">NI907</strain>
    </source>
</reference>
<accession>A0A6P8B7E3</accession>
<reference evidence="1 2" key="1">
    <citation type="journal article" date="2019" name="Mol. Biol. Evol.">
        <title>Blast fungal genomes show frequent chromosomal changes, gene gains and losses, and effector gene turnover.</title>
        <authorList>
            <person name="Gomez Luciano L.B."/>
            <person name="Jason Tsai I."/>
            <person name="Chuma I."/>
            <person name="Tosa Y."/>
            <person name="Chen Y.H."/>
            <person name="Li J.Y."/>
            <person name="Li M.Y."/>
            <person name="Jade Lu M.Y."/>
            <person name="Nakayashiki H."/>
            <person name="Li W.H."/>
        </authorList>
    </citation>
    <scope>NUCLEOTIDE SEQUENCE [LARGE SCALE GENOMIC DNA]</scope>
    <source>
        <strain evidence="1 2">NI907</strain>
    </source>
</reference>
<name>A0A6P8B7E3_PYRGI</name>
<dbReference type="KEGG" id="pgri:PgNI_05883"/>
<dbReference type="GeneID" id="41960822"/>
<keyword evidence="1" id="KW-1185">Reference proteome</keyword>
<dbReference type="AlphaFoldDB" id="A0A6P8B7E3"/>
<proteinExistence type="predicted"/>
<evidence type="ECO:0000313" key="2">
    <source>
        <dbReference type="RefSeq" id="XP_030982939.1"/>
    </source>
</evidence>
<reference evidence="2" key="2">
    <citation type="submission" date="2019-10" db="EMBL/GenBank/DDBJ databases">
        <authorList>
            <consortium name="NCBI Genome Project"/>
        </authorList>
    </citation>
    <scope>NUCLEOTIDE SEQUENCE</scope>
    <source>
        <strain evidence="2">NI907</strain>
    </source>
</reference>
<organism evidence="1 2">
    <name type="scientific">Pyricularia grisea</name>
    <name type="common">Crabgrass-specific blast fungus</name>
    <name type="synonym">Magnaporthe grisea</name>
    <dbReference type="NCBI Taxonomy" id="148305"/>
    <lineage>
        <taxon>Eukaryota</taxon>
        <taxon>Fungi</taxon>
        <taxon>Dikarya</taxon>
        <taxon>Ascomycota</taxon>
        <taxon>Pezizomycotina</taxon>
        <taxon>Sordariomycetes</taxon>
        <taxon>Sordariomycetidae</taxon>
        <taxon>Magnaporthales</taxon>
        <taxon>Pyriculariaceae</taxon>
        <taxon>Pyricularia</taxon>
    </lineage>
</organism>
<feature type="non-terminal residue" evidence="2">
    <location>
        <position position="74"/>
    </location>
</feature>